<name>B9CZH4_CAMRE</name>
<dbReference type="AlphaFoldDB" id="B9CZH4"/>
<evidence type="ECO:0000313" key="2">
    <source>
        <dbReference type="EMBL" id="EEF15012.1"/>
    </source>
</evidence>
<proteinExistence type="predicted"/>
<comment type="caution">
    <text evidence="2">The sequence shown here is derived from an EMBL/GenBank/DDBJ whole genome shotgun (WGS) entry which is preliminary data.</text>
</comment>
<protein>
    <submittedName>
        <fullName evidence="2">Uncharacterized protein</fullName>
    </submittedName>
</protein>
<dbReference type="Proteomes" id="UP000003082">
    <property type="component" value="Unassembled WGS sequence"/>
</dbReference>
<organism evidence="2 3">
    <name type="scientific">Campylobacter rectus RM3267</name>
    <dbReference type="NCBI Taxonomy" id="553218"/>
    <lineage>
        <taxon>Bacteria</taxon>
        <taxon>Pseudomonadati</taxon>
        <taxon>Campylobacterota</taxon>
        <taxon>Epsilonproteobacteria</taxon>
        <taxon>Campylobacterales</taxon>
        <taxon>Campylobacteraceae</taxon>
        <taxon>Campylobacter</taxon>
    </lineage>
</organism>
<accession>B9CZH4</accession>
<gene>
    <name evidence="2" type="ORF">CAMRE0001_1533</name>
</gene>
<feature type="transmembrane region" description="Helical" evidence="1">
    <location>
        <begin position="6"/>
        <end position="26"/>
    </location>
</feature>
<keyword evidence="1" id="KW-1133">Transmembrane helix</keyword>
<keyword evidence="3" id="KW-1185">Reference proteome</keyword>
<dbReference type="STRING" id="553218.CAMRE0001_1533"/>
<dbReference type="EMBL" id="ACFU01000003">
    <property type="protein sequence ID" value="EEF15012.1"/>
    <property type="molecule type" value="Genomic_DNA"/>
</dbReference>
<evidence type="ECO:0000256" key="1">
    <source>
        <dbReference type="SAM" id="Phobius"/>
    </source>
</evidence>
<evidence type="ECO:0000313" key="3">
    <source>
        <dbReference type="Proteomes" id="UP000003082"/>
    </source>
</evidence>
<sequence>MILLIFWKFYDFLVFCISFFISHLFLKRTFKAYDGLVDYAAKAHYKAKHSKNKF</sequence>
<keyword evidence="1" id="KW-0812">Transmembrane</keyword>
<reference evidence="2 3" key="1">
    <citation type="submission" date="2008-08" db="EMBL/GenBank/DDBJ databases">
        <authorList>
            <person name="Madupu R."/>
            <person name="Durkin A.S."/>
            <person name="Torralba M."/>
            <person name="Methe B."/>
            <person name="Sutton G.G."/>
            <person name="Strausberg R.L."/>
            <person name="Nelson K.E."/>
        </authorList>
    </citation>
    <scope>NUCLEOTIDE SEQUENCE [LARGE SCALE GENOMIC DNA]</scope>
    <source>
        <strain evidence="2 3">RM3267</strain>
    </source>
</reference>
<keyword evidence="1" id="KW-0472">Membrane</keyword>